<comment type="caution">
    <text evidence="2">The sequence shown here is derived from an EMBL/GenBank/DDBJ whole genome shotgun (WGS) entry which is preliminary data.</text>
</comment>
<proteinExistence type="predicted"/>
<evidence type="ECO:0000256" key="1">
    <source>
        <dbReference type="SAM" id="MobiDB-lite"/>
    </source>
</evidence>
<dbReference type="AlphaFoldDB" id="A0AAN6XJV7"/>
<evidence type="ECO:0000313" key="2">
    <source>
        <dbReference type="EMBL" id="KAK4201780.1"/>
    </source>
</evidence>
<accession>A0AAN6XJV7</accession>
<dbReference type="EMBL" id="MU863903">
    <property type="protein sequence ID" value="KAK4201780.1"/>
    <property type="molecule type" value="Genomic_DNA"/>
</dbReference>
<sequence length="306" mass="35528">MAPPTIRDMRSYLKFDHYKMLAVNLAERLEERALLMMPTKQRSLPDARKKAYDDANTEAAEYYSKYLQLNMDVSHVTVHEFRYFKSRKVDERILWPPQEAFLVSWLQLYHKIIKPVKLSPTLNFWDKAQAKWDAEDTLDVDEIPQDEETAFELIDDTITSIEELNFTFSNEDRQIIKDMKQAARGVFNMKCEWAQNHLFNRTEKASQVLGQWKKPEDGSEDPTFRLFYDKIEKESPDEDGPATNEGQASTGSDKRNLPGESESDTEQEPAKKLKATGKEPESSEVSVEEPAWYTFSEGTDDESEEE</sequence>
<feature type="compositionally biased region" description="Basic and acidic residues" evidence="1">
    <location>
        <begin position="268"/>
        <end position="281"/>
    </location>
</feature>
<reference evidence="2" key="2">
    <citation type="submission" date="2023-05" db="EMBL/GenBank/DDBJ databases">
        <authorList>
            <consortium name="Lawrence Berkeley National Laboratory"/>
            <person name="Steindorff A."/>
            <person name="Hensen N."/>
            <person name="Bonometti L."/>
            <person name="Westerberg I."/>
            <person name="Brannstrom I.O."/>
            <person name="Guillou S."/>
            <person name="Cros-Aarteil S."/>
            <person name="Calhoun S."/>
            <person name="Haridas S."/>
            <person name="Kuo A."/>
            <person name="Mondo S."/>
            <person name="Pangilinan J."/>
            <person name="Riley R."/>
            <person name="Labutti K."/>
            <person name="Andreopoulos B."/>
            <person name="Lipzen A."/>
            <person name="Chen C."/>
            <person name="Yanf M."/>
            <person name="Daum C."/>
            <person name="Ng V."/>
            <person name="Clum A."/>
            <person name="Ohm R."/>
            <person name="Martin F."/>
            <person name="Silar P."/>
            <person name="Natvig D."/>
            <person name="Lalanne C."/>
            <person name="Gautier V."/>
            <person name="Ament-Velasquez S.L."/>
            <person name="Kruys A."/>
            <person name="Hutchinson M.I."/>
            <person name="Powell A.J."/>
            <person name="Barry K."/>
            <person name="Miller A.N."/>
            <person name="Grigoriev I.V."/>
            <person name="Debuchy R."/>
            <person name="Gladieux P."/>
            <person name="Thoren M.H."/>
            <person name="Johannesson H."/>
        </authorList>
    </citation>
    <scope>NUCLEOTIDE SEQUENCE</scope>
    <source>
        <strain evidence="2">CBS 315.58</strain>
    </source>
</reference>
<organism evidence="2 3">
    <name type="scientific">Triangularia verruculosa</name>
    <dbReference type="NCBI Taxonomy" id="2587418"/>
    <lineage>
        <taxon>Eukaryota</taxon>
        <taxon>Fungi</taxon>
        <taxon>Dikarya</taxon>
        <taxon>Ascomycota</taxon>
        <taxon>Pezizomycotina</taxon>
        <taxon>Sordariomycetes</taxon>
        <taxon>Sordariomycetidae</taxon>
        <taxon>Sordariales</taxon>
        <taxon>Podosporaceae</taxon>
        <taxon>Triangularia</taxon>
    </lineage>
</organism>
<feature type="region of interest" description="Disordered" evidence="1">
    <location>
        <begin position="233"/>
        <end position="306"/>
    </location>
</feature>
<protein>
    <submittedName>
        <fullName evidence="2">Uncharacterized protein</fullName>
    </submittedName>
</protein>
<name>A0AAN6XJV7_9PEZI</name>
<reference evidence="2" key="1">
    <citation type="journal article" date="2023" name="Mol. Phylogenet. Evol.">
        <title>Genome-scale phylogeny and comparative genomics of the fungal order Sordariales.</title>
        <authorList>
            <person name="Hensen N."/>
            <person name="Bonometti L."/>
            <person name="Westerberg I."/>
            <person name="Brannstrom I.O."/>
            <person name="Guillou S."/>
            <person name="Cros-Aarteil S."/>
            <person name="Calhoun S."/>
            <person name="Haridas S."/>
            <person name="Kuo A."/>
            <person name="Mondo S."/>
            <person name="Pangilinan J."/>
            <person name="Riley R."/>
            <person name="LaButti K."/>
            <person name="Andreopoulos B."/>
            <person name="Lipzen A."/>
            <person name="Chen C."/>
            <person name="Yan M."/>
            <person name="Daum C."/>
            <person name="Ng V."/>
            <person name="Clum A."/>
            <person name="Steindorff A."/>
            <person name="Ohm R.A."/>
            <person name="Martin F."/>
            <person name="Silar P."/>
            <person name="Natvig D.O."/>
            <person name="Lalanne C."/>
            <person name="Gautier V."/>
            <person name="Ament-Velasquez S.L."/>
            <person name="Kruys A."/>
            <person name="Hutchinson M.I."/>
            <person name="Powell A.J."/>
            <person name="Barry K."/>
            <person name="Miller A.N."/>
            <person name="Grigoriev I.V."/>
            <person name="Debuchy R."/>
            <person name="Gladieux P."/>
            <person name="Hiltunen Thoren M."/>
            <person name="Johannesson H."/>
        </authorList>
    </citation>
    <scope>NUCLEOTIDE SEQUENCE</scope>
    <source>
        <strain evidence="2">CBS 315.58</strain>
    </source>
</reference>
<gene>
    <name evidence="2" type="ORF">QBC40DRAFT_295319</name>
</gene>
<dbReference type="Proteomes" id="UP001303160">
    <property type="component" value="Unassembled WGS sequence"/>
</dbReference>
<evidence type="ECO:0000313" key="3">
    <source>
        <dbReference type="Proteomes" id="UP001303160"/>
    </source>
</evidence>
<keyword evidence="3" id="KW-1185">Reference proteome</keyword>